<dbReference type="EMBL" id="SPSB01000003">
    <property type="protein sequence ID" value="TFV94376.1"/>
    <property type="molecule type" value="Genomic_DNA"/>
</dbReference>
<keyword evidence="2" id="KW-1185">Reference proteome</keyword>
<evidence type="ECO:0000313" key="1">
    <source>
        <dbReference type="EMBL" id="TFV94376.1"/>
    </source>
</evidence>
<accession>A0A4Y9QT87</accession>
<gene>
    <name evidence="1" type="ORF">E4S40_10140</name>
</gene>
<protein>
    <submittedName>
        <fullName evidence="1">Uncharacterized protein</fullName>
    </submittedName>
</protein>
<evidence type="ECO:0000313" key="2">
    <source>
        <dbReference type="Proteomes" id="UP000297647"/>
    </source>
</evidence>
<organism evidence="1 2">
    <name type="scientific">Algoriphagus kandeliae</name>
    <dbReference type="NCBI Taxonomy" id="2562278"/>
    <lineage>
        <taxon>Bacteria</taxon>
        <taxon>Pseudomonadati</taxon>
        <taxon>Bacteroidota</taxon>
        <taxon>Cytophagia</taxon>
        <taxon>Cytophagales</taxon>
        <taxon>Cyclobacteriaceae</taxon>
        <taxon>Algoriphagus</taxon>
    </lineage>
</organism>
<proteinExistence type="predicted"/>
<comment type="caution">
    <text evidence="1">The sequence shown here is derived from an EMBL/GenBank/DDBJ whole genome shotgun (WGS) entry which is preliminary data.</text>
</comment>
<sequence length="62" mass="7419">MYKVLVSEEKVQMGDLKIGRLVDSGKVRKWEGYRKFFNIHHSTFDIHYFFSSQETLQGFFIV</sequence>
<dbReference type="Proteomes" id="UP000297647">
    <property type="component" value="Unassembled WGS sequence"/>
</dbReference>
<dbReference type="AlphaFoldDB" id="A0A4Y9QT87"/>
<dbReference type="RefSeq" id="WP_135073646.1">
    <property type="nucleotide sequence ID" value="NZ_SPSB01000003.1"/>
</dbReference>
<reference evidence="1 2" key="1">
    <citation type="submission" date="2019-03" db="EMBL/GenBank/DDBJ databases">
        <title>Algoriphagus sp. nov, a new strain isolated from root system soil of mangrove plant Kandelia.</title>
        <authorList>
            <person name="Yin Q."/>
            <person name="Wang K."/>
            <person name="Song Z."/>
        </authorList>
    </citation>
    <scope>NUCLEOTIDE SEQUENCE [LARGE SCALE GENOMIC DNA]</scope>
    <source>
        <strain evidence="1 2">XY-J91</strain>
    </source>
</reference>
<name>A0A4Y9QT87_9BACT</name>